<sequence>SLIILFIYTIVNGIGNSKLDLEDCISFMREKLEAETTIKEFDRQVF</sequence>
<accession>A0A1H9V1G4</accession>
<evidence type="ECO:0000313" key="1">
    <source>
        <dbReference type="EMBL" id="SES15234.1"/>
    </source>
</evidence>
<keyword evidence="2" id="KW-1185">Reference proteome</keyword>
<dbReference type="Proteomes" id="UP000182471">
    <property type="component" value="Unassembled WGS sequence"/>
</dbReference>
<gene>
    <name evidence="1" type="ORF">SAMN02910429_02348</name>
</gene>
<dbReference type="EMBL" id="FOGW01000053">
    <property type="protein sequence ID" value="SES15234.1"/>
    <property type="molecule type" value="Genomic_DNA"/>
</dbReference>
<dbReference type="AlphaFoldDB" id="A0A1H9V1G4"/>
<reference evidence="2" key="1">
    <citation type="submission" date="2016-10" db="EMBL/GenBank/DDBJ databases">
        <authorList>
            <person name="Varghese N."/>
            <person name="Submissions S."/>
        </authorList>
    </citation>
    <scope>NUCLEOTIDE SEQUENCE [LARGE SCALE GENOMIC DNA]</scope>
    <source>
        <strain evidence="2">S1b</strain>
    </source>
</reference>
<organism evidence="1 2">
    <name type="scientific">Lachnobacterium bovis</name>
    <dbReference type="NCBI Taxonomy" id="140626"/>
    <lineage>
        <taxon>Bacteria</taxon>
        <taxon>Bacillati</taxon>
        <taxon>Bacillota</taxon>
        <taxon>Clostridia</taxon>
        <taxon>Lachnospirales</taxon>
        <taxon>Lachnospiraceae</taxon>
        <taxon>Lachnobacterium</taxon>
    </lineage>
</organism>
<name>A0A1H9V1G4_9FIRM</name>
<feature type="non-terminal residue" evidence="1">
    <location>
        <position position="1"/>
    </location>
</feature>
<proteinExistence type="predicted"/>
<evidence type="ECO:0000313" key="2">
    <source>
        <dbReference type="Proteomes" id="UP000182471"/>
    </source>
</evidence>
<protein>
    <submittedName>
        <fullName evidence="1">Uncharacterized protein</fullName>
    </submittedName>
</protein>